<reference evidence="1 2" key="1">
    <citation type="submission" date="2018-02" db="EMBL/GenBank/DDBJ databases">
        <title>Genome sequence of the basidiomycete white-rot fungus Phlebia centrifuga.</title>
        <authorList>
            <person name="Granchi Z."/>
            <person name="Peng M."/>
            <person name="de Vries R.P."/>
            <person name="Hilden K."/>
            <person name="Makela M.R."/>
            <person name="Grigoriev I."/>
            <person name="Riley R."/>
        </authorList>
    </citation>
    <scope>NUCLEOTIDE SEQUENCE [LARGE SCALE GENOMIC DNA]</scope>
    <source>
        <strain evidence="1 2">FBCC195</strain>
    </source>
</reference>
<evidence type="ECO:0000313" key="2">
    <source>
        <dbReference type="Proteomes" id="UP000186601"/>
    </source>
</evidence>
<dbReference type="AlphaFoldDB" id="A0A2R6P0K3"/>
<keyword evidence="2" id="KW-1185">Reference proteome</keyword>
<accession>A0A2R6P0K3</accession>
<sequence length="476" mass="53680">MVYKLDHKTFALQADNGEQPVNNISLGFLWVSFTPDIYKKKQDQVRSTYTGNDDPAFDLKRPRNIPFSRLTADGILQARPRAQGSYKLGVHDDYARHLIVFWAAQTGDVAHVAAALALDPLMDVAIIYAPELESQANAAYDMYLNAVVSGRIGSARDYEKLGAGEGRLRMMKKTITHPIYKGLCPVDETGRYKIAEIGLSGWRQQGEDVREIFEDTTLWAYKNRYGARFEYPTVSVFGATQLIADAYNQYKARGEVREFHEFMGRALSKRMMIQTEIDAWVSRKFVGKKTRKLLLLWSRYSGQYKGGYNPAGDSDPEGQKQIIEFSQKKLDFTVITVGHDSPNATNPRGDVHFGEFWNEDPFVGHGRPGQASLYCNLIKNYNIVQIGQKTGGMDSAALVGIPTIYVEDVGSPSLARMQKWKEMRRYKGAIVSQPPTALGKKIRGCYPAVPGYQKQDLKVLEQALKAMYADVWNPRW</sequence>
<name>A0A2R6P0K3_9APHY</name>
<proteinExistence type="predicted"/>
<dbReference type="OrthoDB" id="3266974at2759"/>
<gene>
    <name evidence="1" type="ORF">PHLCEN_2v6274</name>
</gene>
<protein>
    <submittedName>
        <fullName evidence="1">Uncharacterized protein</fullName>
    </submittedName>
</protein>
<evidence type="ECO:0000313" key="1">
    <source>
        <dbReference type="EMBL" id="PSR81765.1"/>
    </source>
</evidence>
<comment type="caution">
    <text evidence="1">The sequence shown here is derived from an EMBL/GenBank/DDBJ whole genome shotgun (WGS) entry which is preliminary data.</text>
</comment>
<dbReference type="Proteomes" id="UP000186601">
    <property type="component" value="Unassembled WGS sequence"/>
</dbReference>
<dbReference type="EMBL" id="MLYV02000608">
    <property type="protein sequence ID" value="PSR81765.1"/>
    <property type="molecule type" value="Genomic_DNA"/>
</dbReference>
<organism evidence="1 2">
    <name type="scientific">Hermanssonia centrifuga</name>
    <dbReference type="NCBI Taxonomy" id="98765"/>
    <lineage>
        <taxon>Eukaryota</taxon>
        <taxon>Fungi</taxon>
        <taxon>Dikarya</taxon>
        <taxon>Basidiomycota</taxon>
        <taxon>Agaricomycotina</taxon>
        <taxon>Agaricomycetes</taxon>
        <taxon>Polyporales</taxon>
        <taxon>Meruliaceae</taxon>
        <taxon>Hermanssonia</taxon>
    </lineage>
</organism>